<gene>
    <name evidence="1" type="ORF">BN850_0138160</name>
</gene>
<sequence>PAEQVPLVMTHIVEGLQAHQPPPLLHPLALAAQIIMCQSILAEPGATLLLLHLLRPLALAAHI</sequence>
<organism evidence="1">
    <name type="scientific">Fusarium clavum</name>
    <dbReference type="NCBI Taxonomy" id="2594811"/>
    <lineage>
        <taxon>Eukaryota</taxon>
        <taxon>Fungi</taxon>
        <taxon>Dikarya</taxon>
        <taxon>Ascomycota</taxon>
        <taxon>Pezizomycotina</taxon>
        <taxon>Sordariomycetes</taxon>
        <taxon>Hypocreomycetidae</taxon>
        <taxon>Hypocreales</taxon>
        <taxon>Nectriaceae</taxon>
        <taxon>Fusarium</taxon>
        <taxon>Fusarium incarnatum-equiseti species complex</taxon>
    </lineage>
</organism>
<geneLocation type="mitochondrion" evidence="1"/>
<dbReference type="AlphaFoldDB" id="W1ID67"/>
<protein>
    <submittedName>
        <fullName evidence="1">Unclassified</fullName>
    </submittedName>
</protein>
<evidence type="ECO:0000313" key="1">
    <source>
        <dbReference type="EMBL" id="CDL73428.1"/>
    </source>
</evidence>
<keyword evidence="1" id="KW-0496">Mitochondrion</keyword>
<dbReference type="EMBL" id="HG321346">
    <property type="protein sequence ID" value="CEF82690.1"/>
    <property type="molecule type" value="Genomic_DNA"/>
</dbReference>
<feature type="non-terminal residue" evidence="1">
    <location>
        <position position="1"/>
    </location>
</feature>
<accession>W1ID67</accession>
<name>W1ID67_9HYPO</name>
<proteinExistence type="predicted"/>
<feature type="non-terminal residue" evidence="1">
    <location>
        <position position="63"/>
    </location>
</feature>
<dbReference type="EMBL" id="CBMI010005099">
    <property type="protein sequence ID" value="CDL73428.1"/>
    <property type="molecule type" value="Genomic_DNA"/>
</dbReference>
<reference evidence="1" key="1">
    <citation type="submission" date="2013-05" db="EMBL/GenBank/DDBJ databases">
        <title>Draft genome sequences of six wheat associated Fusarium spp. isolates.</title>
        <authorList>
            <person name="Moolhuijzen P.M."/>
            <person name="Manners J.M."/>
            <person name="Wilcox S."/>
            <person name="Bellgard M.I."/>
            <person name="Gardiner D.M."/>
        </authorList>
    </citation>
    <scope>NUCLEOTIDE SEQUENCE</scope>
    <source>
        <strain evidence="1">CS3069</strain>
    </source>
</reference>